<dbReference type="PROSITE" id="PS51257">
    <property type="entry name" value="PROKAR_LIPOPROTEIN"/>
    <property type="match status" value="1"/>
</dbReference>
<dbReference type="InterPro" id="IPR011041">
    <property type="entry name" value="Quinoprot_gluc/sorb_DH_b-prop"/>
</dbReference>
<comment type="caution">
    <text evidence="3">The sequence shown here is derived from an EMBL/GenBank/DDBJ whole genome shotgun (WGS) entry which is preliminary data.</text>
</comment>
<feature type="compositionally biased region" description="Basic and acidic residues" evidence="1">
    <location>
        <begin position="348"/>
        <end position="361"/>
    </location>
</feature>
<dbReference type="PANTHER" id="PTHR19328">
    <property type="entry name" value="HEDGEHOG-INTERACTING PROTEIN"/>
    <property type="match status" value="1"/>
</dbReference>
<protein>
    <submittedName>
        <fullName evidence="3">PQQ-dependent sugar dehydrogenase</fullName>
    </submittedName>
</protein>
<dbReference type="RefSeq" id="WP_137247363.1">
    <property type="nucleotide sequence ID" value="NZ_SZQA01000010.1"/>
</dbReference>
<dbReference type="SUPFAM" id="SSF50952">
    <property type="entry name" value="Soluble quinoprotein glucose dehydrogenase"/>
    <property type="match status" value="1"/>
</dbReference>
<dbReference type="Proteomes" id="UP000308705">
    <property type="component" value="Unassembled WGS sequence"/>
</dbReference>
<dbReference type="Pfam" id="PF07995">
    <property type="entry name" value="GSDH"/>
    <property type="match status" value="1"/>
</dbReference>
<feature type="region of interest" description="Disordered" evidence="1">
    <location>
        <begin position="344"/>
        <end position="367"/>
    </location>
</feature>
<evidence type="ECO:0000259" key="2">
    <source>
        <dbReference type="Pfam" id="PF07995"/>
    </source>
</evidence>
<keyword evidence="4" id="KW-1185">Reference proteome</keyword>
<feature type="domain" description="Glucose/Sorbosone dehydrogenase" evidence="2">
    <location>
        <begin position="59"/>
        <end position="351"/>
    </location>
</feature>
<gene>
    <name evidence="3" type="ORF">FDA94_13260</name>
</gene>
<evidence type="ECO:0000313" key="4">
    <source>
        <dbReference type="Proteomes" id="UP000308705"/>
    </source>
</evidence>
<proteinExistence type="predicted"/>
<accession>A0A4U3MJK2</accession>
<dbReference type="PANTHER" id="PTHR19328:SF13">
    <property type="entry name" value="HIPL1 PROTEIN"/>
    <property type="match status" value="1"/>
</dbReference>
<evidence type="ECO:0000313" key="3">
    <source>
        <dbReference type="EMBL" id="TKK88634.1"/>
    </source>
</evidence>
<dbReference type="InterPro" id="IPR012938">
    <property type="entry name" value="Glc/Sorbosone_DH"/>
</dbReference>
<dbReference type="Gene3D" id="2.120.10.30">
    <property type="entry name" value="TolB, C-terminal domain"/>
    <property type="match status" value="1"/>
</dbReference>
<sequence length="367" mass="38448">MGVGRTGLHTLAAALTVSCTVACTAETGVGTGVTPTPLAATATATSAPADGPRTLVEGLEVPWAIAFLPSGEALVTERNSGQIVQVAASGRKTEIGTVAGVAASGEGGLMGIAVSPEYERDKQIFVYFTSAEDNRIVRYRFDGALSDPEPIVTGIPKGGNHNGGRLAFGPDGFLYASTGEIGDRGLSQDRDSLAGKILRMTVDGEPAPENPFGTLVWSMGHRNVQGLAWDESGNMYATEFGQNTFDELNLIRAGGNYGWPEVEGVAADDRFVNPLVTWSTDEASPSGLAYADHAVWAAALRGERLWKVPVTQDGAAGRPEALYEGEFGRLRSVATAPDGSLWVGTSNRDGRGDPKNGDDRILVIPGR</sequence>
<evidence type="ECO:0000256" key="1">
    <source>
        <dbReference type="SAM" id="MobiDB-lite"/>
    </source>
</evidence>
<dbReference type="InterPro" id="IPR011042">
    <property type="entry name" value="6-blade_b-propeller_TolB-like"/>
</dbReference>
<dbReference type="EMBL" id="SZQA01000010">
    <property type="protein sequence ID" value="TKK88634.1"/>
    <property type="molecule type" value="Genomic_DNA"/>
</dbReference>
<name>A0A4U3MJK2_9ACTN</name>
<dbReference type="OrthoDB" id="9770043at2"/>
<reference evidence="3 4" key="1">
    <citation type="submission" date="2019-04" db="EMBL/GenBank/DDBJ databases">
        <title>Herbidospora sp. NEAU-GS14.nov., a novel actinomycete isolated from soil.</title>
        <authorList>
            <person name="Han L."/>
        </authorList>
    </citation>
    <scope>NUCLEOTIDE SEQUENCE [LARGE SCALE GENOMIC DNA]</scope>
    <source>
        <strain evidence="3 4">NEAU-GS14</strain>
    </source>
</reference>
<dbReference type="AlphaFoldDB" id="A0A4U3MJK2"/>
<organism evidence="3 4">
    <name type="scientific">Herbidospora galbida</name>
    <dbReference type="NCBI Taxonomy" id="2575442"/>
    <lineage>
        <taxon>Bacteria</taxon>
        <taxon>Bacillati</taxon>
        <taxon>Actinomycetota</taxon>
        <taxon>Actinomycetes</taxon>
        <taxon>Streptosporangiales</taxon>
        <taxon>Streptosporangiaceae</taxon>
        <taxon>Herbidospora</taxon>
    </lineage>
</organism>